<proteinExistence type="predicted"/>
<reference evidence="2" key="2">
    <citation type="journal article" date="2015" name="Fish Shellfish Immunol.">
        <title>Early steps in the European eel (Anguilla anguilla)-Vibrio vulnificus interaction in the gills: Role of the RtxA13 toxin.</title>
        <authorList>
            <person name="Callol A."/>
            <person name="Pajuelo D."/>
            <person name="Ebbesson L."/>
            <person name="Teles M."/>
            <person name="MacKenzie S."/>
            <person name="Amaro C."/>
        </authorList>
    </citation>
    <scope>NUCLEOTIDE SEQUENCE</scope>
</reference>
<keyword evidence="1" id="KW-0812">Transmembrane</keyword>
<dbReference type="EMBL" id="GBXM01087808">
    <property type="protein sequence ID" value="JAH20769.1"/>
    <property type="molecule type" value="Transcribed_RNA"/>
</dbReference>
<organism evidence="2">
    <name type="scientific">Anguilla anguilla</name>
    <name type="common">European freshwater eel</name>
    <name type="synonym">Muraena anguilla</name>
    <dbReference type="NCBI Taxonomy" id="7936"/>
    <lineage>
        <taxon>Eukaryota</taxon>
        <taxon>Metazoa</taxon>
        <taxon>Chordata</taxon>
        <taxon>Craniata</taxon>
        <taxon>Vertebrata</taxon>
        <taxon>Euteleostomi</taxon>
        <taxon>Actinopterygii</taxon>
        <taxon>Neopterygii</taxon>
        <taxon>Teleostei</taxon>
        <taxon>Anguilliformes</taxon>
        <taxon>Anguillidae</taxon>
        <taxon>Anguilla</taxon>
    </lineage>
</organism>
<name>A0A0E9QVD0_ANGAN</name>
<evidence type="ECO:0000313" key="2">
    <source>
        <dbReference type="EMBL" id="JAH20769.1"/>
    </source>
</evidence>
<accession>A0A0E9QVD0</accession>
<sequence length="42" mass="5217">MNCFSGFSFSFITLLLRENWLLSMYFVCWYMVYKFTFKFCDS</sequence>
<keyword evidence="1" id="KW-0472">Membrane</keyword>
<feature type="transmembrane region" description="Helical" evidence="1">
    <location>
        <begin position="20"/>
        <end position="37"/>
    </location>
</feature>
<reference evidence="2" key="1">
    <citation type="submission" date="2014-11" db="EMBL/GenBank/DDBJ databases">
        <authorList>
            <person name="Amaro Gonzalez C."/>
        </authorList>
    </citation>
    <scope>NUCLEOTIDE SEQUENCE</scope>
</reference>
<keyword evidence="1" id="KW-1133">Transmembrane helix</keyword>
<dbReference type="AlphaFoldDB" id="A0A0E9QVD0"/>
<evidence type="ECO:0000256" key="1">
    <source>
        <dbReference type="SAM" id="Phobius"/>
    </source>
</evidence>
<protein>
    <submittedName>
        <fullName evidence="2">Uncharacterized protein</fullName>
    </submittedName>
</protein>